<feature type="domain" description="CCR4-NOT transcription complex subunit 1" evidence="10">
    <location>
        <begin position="1157"/>
        <end position="1299"/>
    </location>
</feature>
<feature type="domain" description="CCR4-Not complex component Not1 C-terminal" evidence="9">
    <location>
        <begin position="1845"/>
        <end position="2189"/>
    </location>
</feature>
<evidence type="ECO:0000256" key="4">
    <source>
        <dbReference type="ARBA" id="ARBA00023163"/>
    </source>
</evidence>
<feature type="compositionally biased region" description="Low complexity" evidence="8">
    <location>
        <begin position="1610"/>
        <end position="1648"/>
    </location>
</feature>
<dbReference type="Pfam" id="PF04054">
    <property type="entry name" value="Not1"/>
    <property type="match status" value="1"/>
</dbReference>
<dbReference type="Proteomes" id="UP000193922">
    <property type="component" value="Unassembled WGS sequence"/>
</dbReference>
<dbReference type="Gene3D" id="1.25.40.180">
    <property type="match status" value="1"/>
</dbReference>
<dbReference type="GO" id="GO:0005634">
    <property type="term" value="C:nucleus"/>
    <property type="evidence" value="ECO:0007669"/>
    <property type="project" value="UniProtKB-SubCell"/>
</dbReference>
<accession>A0A1Y1WFJ0</accession>
<keyword evidence="16" id="KW-1185">Reference proteome</keyword>
<dbReference type="InterPro" id="IPR024557">
    <property type="entry name" value="CNOT1_dom_4"/>
</dbReference>
<dbReference type="GO" id="GO:0000932">
    <property type="term" value="C:P-body"/>
    <property type="evidence" value="ECO:0007669"/>
    <property type="project" value="TreeGrafter"/>
</dbReference>
<sequence length="2225" mass="243474">MGTVLATTSRSVSFLTLFSIDSFSQPIHSQAEITANSDIFALVAKLDSTNIDDCQQRVSELVRKQGHSILIYFLRCLLTVHGLLSAPEEDTQAPRLHANADTVASAIQGTLGSASDSLATVGLLLQAIDTPGSEPPVTLQQILALIDNDYWASTALVSTLYNSTNATLAAQSRILLGSLLSRFPDQHRQLPDPHPPIASFVISNLALISGSGASVTTPPTPHTANMGLAEHLASKGSNVAVADVIADLVKSQTASSDAHSGDMVARLLSTDDVAQAMALIASSVDNKDGWSAENFAKGVRQFCPNMSWDDVIYKLSKSSLNVRDEAGALFIVSTYVAATAGQGKVFPCAFMYEIWPNSQAQVAFLHFALHSSAMAPHLVDKQMPTVSAEPLETLYLVYHTEFSRMLNSPWNSLSLILALSHLLDSAAGDDARALLDHGIATEPLLVTLALARLKVQHPRLQTLLQQNVVLFLKRELSNSRLFFELFRVCEKKVMLAFFCNLQRKDQSFVRFILDTLLYLGIFNELVLAPKREDIMMLDFIIELAVFASRRGYIQFESWFTNLLEELGNDMLHVSLEILHGKIQLEAARQRNEDTGMTAYLSSELTTIFKALGLMPMSPNNTANLKALYMQFTELAGELDRAENMHGNDDARIEKEAENLFLRLYRGEQSVDRMVDVLGELRDSFQLYMRKVYAHVVQYPLEEFAFFNNYPAKELKITGQLVGGLIQRHMLGPVSESAMLDMLVRALQSAPDSNPFRFGMAALEGFPERIEQLPIFCTGIYMIPAIRQNTTSPAIRLIHSIVSSSVPQPGATSESGNGSRPGSVPNRSASVATQAVRSHDGGSATPGSQLFRSVQPSAVPDIGEPFVEPREDAKDKIQFAVNNLSQTNLVEKTKEVAKVLQPKHYVWFSQDIIVKRASQEPNYHSLYQQFVDALERPLLNQCILRETLSSVALLLNAESTISSSRDRGYLKNLGAWLGGITLARNQPILRENVSFKDLLCEGFEGGRLLVAIPFVCKVLEQAARSTIFHSPNPWLMSIMGVLAELYVTANLKLNLTFEIEVLCKALNLDVKDIAPTSLLSSKARGAIDSLTMDMAQVSIGGNGGRSSVGAGTPGPYGPGNSVIQMPTLTGNDINVDILGVLAQHALFQAAEALFTQQPTMKKVFYMLMERMIREIIPIHVARSIYVAVSCTRDTIQKDFCGEPNEEHVHRAAQVMARGLAGALAVSLCREQLKNKLYLTMREFLIGHSIPEQTANNIAVGLVADNLDLACAIAEKESIERASIQIDTLLSDAYVARKRTRERTGQPYYDIARYGRLAYPPDFPDVLKVRLNGLQPGHLRVYEDFTQIPHFFSQIHNAVPGGAAAPMASALSQVADETALVSPDGGDGAGDSGPKMAVQQCFDQFAAKLAELDKLMSTATPNITLASLPSDHEVCMLARDILLLQHRSVSLEDTSMDFAHALVNYLYRSETQLGIGLYVLLLARVCEQSARVAKEVMSWLAYADDDRKDNVPVALALINERLLSTADEDARLARHIEGGFLQAIDYAVKFVRRAVVEGALPATAQTFPKAIQAFVALAQSGRAPQAVTQLLEDIQASQQASRTPRHSQDGGSQAPPEALQQQQQPQPQPQPQAQQQQQQQQQPPVQQSVPAEAAPVIPVAPAANATPGAPIIPASARSQEAASYQQILYNWTRVCEHPAASEAELTTLVQQLSQQVPLHDHNVSAAFFCANIESVVDFYSRSIVAARAGARAGSSTSGIGYQVADALAKLVVYLIKLGPKDSDGKVDTGILRIFLSSVVLVIVQTHATQPDVFGAHQRPLFRIVASLFHELNVCRRAGEAWCGGSNMRETVQVIGDSLALLNPSFVPGFSFSWLMLVSHRHFFPLLMQEKELWPLASQLLAELIGFLQPFIVANQVVDSLKLLYRGMVCVILVVLHDYPEFLAEYALSLCNGIPTNCVQLRNLLLSAYPREMRLPEPLTPNLKIDLLPDVSRSPPIPFEYTADLEKAELKDVLEQYLKTGAPGTAVKTMGARLLAKQAVGGQQAVPSESCYSVGLINAFVLHAVVTITGTEDSAARETSQRLALDMFRQMLSEADAEASYLLVNAIANQLRFPSSHTYLCSRIVLALFSKSDERVREHIARALVERILVNRPFPWGLLVTLIELLRNPYYSFWDRPFTKRSAQIAEILQAVAKSIHPVGAPAQHQPHGGEAGAAVSAAQAAVSQPHA</sequence>
<dbReference type="Pfam" id="PF16418">
    <property type="entry name" value="CNOT1_HEAT"/>
    <property type="match status" value="1"/>
</dbReference>
<feature type="domain" description="CCR4-NOT transcription complex subunit 1 HEAT repeat" evidence="13">
    <location>
        <begin position="463"/>
        <end position="602"/>
    </location>
</feature>
<dbReference type="Gene3D" id="1.25.40.840">
    <property type="entry name" value="CCR4-NOT transcription complex subunit 1 TTP binding domain"/>
    <property type="match status" value="1"/>
</dbReference>
<dbReference type="GO" id="GO:0000289">
    <property type="term" value="P:nuclear-transcribed mRNA poly(A) tail shortening"/>
    <property type="evidence" value="ECO:0007669"/>
    <property type="project" value="UniProtKB-ARBA"/>
</dbReference>
<comment type="function">
    <text evidence="6">Acts as a component of the CCR4-NOT core complex, which in the nucleus seems to be a general transcription factor, and in the cytoplasm the major mRNA deadenylase involved in mRNA turnover. The NOT protein subcomplex negatively regulates the basal and activated transcription of many genes. Preferentially affects TC-type TATA element-dependent transcription. Could directly or indirectly inhibit component(s) of the general transcription machinery.</text>
</comment>
<evidence type="ECO:0000259" key="13">
    <source>
        <dbReference type="Pfam" id="PF16418"/>
    </source>
</evidence>
<comment type="subcellular location">
    <subcellularLocation>
        <location evidence="1">Nucleus</location>
    </subcellularLocation>
</comment>
<dbReference type="InterPro" id="IPR032191">
    <property type="entry name" value="CNOT1_CAF1_bind"/>
</dbReference>
<evidence type="ECO:0000256" key="7">
    <source>
        <dbReference type="ARBA" id="ARBA00074459"/>
    </source>
</evidence>
<dbReference type="InterPro" id="IPR040398">
    <property type="entry name" value="Not1"/>
</dbReference>
<dbReference type="InterPro" id="IPR032194">
    <property type="entry name" value="CNOT1_HEAT"/>
</dbReference>
<evidence type="ECO:0000259" key="10">
    <source>
        <dbReference type="Pfam" id="PF12842"/>
    </source>
</evidence>
<dbReference type="GeneID" id="63806320"/>
<evidence type="ECO:0000313" key="15">
    <source>
        <dbReference type="EMBL" id="ORX71996.1"/>
    </source>
</evidence>
<dbReference type="PANTHER" id="PTHR13162:SF8">
    <property type="entry name" value="CCR4-NOT TRANSCRIPTION COMPLEX SUBUNIT 1"/>
    <property type="match status" value="1"/>
</dbReference>
<feature type="domain" description="CCR4-NOT transcription complex subunit 1-like NOT1 connector" evidence="14">
    <location>
        <begin position="1409"/>
        <end position="1593"/>
    </location>
</feature>
<feature type="region of interest" description="Disordered" evidence="8">
    <location>
        <begin position="1593"/>
        <end position="1648"/>
    </location>
</feature>
<dbReference type="Pfam" id="PF12842">
    <property type="entry name" value="DUF3819"/>
    <property type="match status" value="1"/>
</dbReference>
<evidence type="ECO:0000256" key="8">
    <source>
        <dbReference type="SAM" id="MobiDB-lite"/>
    </source>
</evidence>
<dbReference type="RefSeq" id="XP_040745420.1">
    <property type="nucleotide sequence ID" value="XM_040889672.1"/>
</dbReference>
<keyword evidence="2" id="KW-0678">Repressor</keyword>
<organism evidence="15 16">
    <name type="scientific">Linderina pennispora</name>
    <dbReference type="NCBI Taxonomy" id="61395"/>
    <lineage>
        <taxon>Eukaryota</taxon>
        <taxon>Fungi</taxon>
        <taxon>Fungi incertae sedis</taxon>
        <taxon>Zoopagomycota</taxon>
        <taxon>Kickxellomycotina</taxon>
        <taxon>Kickxellomycetes</taxon>
        <taxon>Kickxellales</taxon>
        <taxon>Kickxellaceae</taxon>
        <taxon>Linderina</taxon>
    </lineage>
</organism>
<dbReference type="GO" id="GO:0017148">
    <property type="term" value="P:negative regulation of translation"/>
    <property type="evidence" value="ECO:0007669"/>
    <property type="project" value="InterPro"/>
</dbReference>
<evidence type="ECO:0000256" key="3">
    <source>
        <dbReference type="ARBA" id="ARBA00023015"/>
    </source>
</evidence>
<evidence type="ECO:0000256" key="5">
    <source>
        <dbReference type="ARBA" id="ARBA00023242"/>
    </source>
</evidence>
<feature type="compositionally biased region" description="Polar residues" evidence="8">
    <location>
        <begin position="804"/>
        <end position="835"/>
    </location>
</feature>
<dbReference type="STRING" id="61395.A0A1Y1WFJ0"/>
<dbReference type="PANTHER" id="PTHR13162">
    <property type="entry name" value="CCR4-NOT TRANSCRIPTION COMPLEX"/>
    <property type="match status" value="1"/>
</dbReference>
<feature type="domain" description="CCR4-NOT transcription complex subunit 1 CAF1-binding" evidence="11">
    <location>
        <begin position="866"/>
        <end position="1082"/>
    </location>
</feature>
<evidence type="ECO:0000259" key="11">
    <source>
        <dbReference type="Pfam" id="PF16415"/>
    </source>
</evidence>
<dbReference type="InterPro" id="IPR007196">
    <property type="entry name" value="CCR4-Not_Not1_C"/>
</dbReference>
<dbReference type="Gene3D" id="1.25.40.790">
    <property type="match status" value="1"/>
</dbReference>
<dbReference type="GO" id="GO:0030015">
    <property type="term" value="C:CCR4-NOT core complex"/>
    <property type="evidence" value="ECO:0007669"/>
    <property type="project" value="InterPro"/>
</dbReference>
<evidence type="ECO:0000256" key="1">
    <source>
        <dbReference type="ARBA" id="ARBA00004123"/>
    </source>
</evidence>
<evidence type="ECO:0000259" key="14">
    <source>
        <dbReference type="Pfam" id="PF25097"/>
    </source>
</evidence>
<dbReference type="Pfam" id="PF16417">
    <property type="entry name" value="CNOT1_TTP_bind"/>
    <property type="match status" value="1"/>
</dbReference>
<dbReference type="EMBL" id="MCFD01000003">
    <property type="protein sequence ID" value="ORX71996.1"/>
    <property type="molecule type" value="Genomic_DNA"/>
</dbReference>
<name>A0A1Y1WFJ0_9FUNG</name>
<dbReference type="CDD" id="cd20710">
    <property type="entry name" value="NOT1_connector"/>
    <property type="match status" value="1"/>
</dbReference>
<gene>
    <name evidence="15" type="ORF">DL89DRAFT_282158</name>
</gene>
<dbReference type="InterPro" id="IPR055454">
    <property type="entry name" value="CNOT1-like_NOT1_connector"/>
</dbReference>
<protein>
    <recommendedName>
        <fullName evidence="7">General negative regulator of transcription subunit 1</fullName>
    </recommendedName>
</protein>
<dbReference type="GO" id="GO:0060090">
    <property type="term" value="F:molecular adaptor activity"/>
    <property type="evidence" value="ECO:0007669"/>
    <property type="project" value="TreeGrafter"/>
</dbReference>
<feature type="region of interest" description="Disordered" evidence="8">
    <location>
        <begin position="804"/>
        <end position="852"/>
    </location>
</feature>
<dbReference type="Gene3D" id="1.25.40.800">
    <property type="match status" value="1"/>
</dbReference>
<proteinExistence type="predicted"/>
<keyword evidence="4" id="KW-0804">Transcription</keyword>
<evidence type="ECO:0000256" key="6">
    <source>
        <dbReference type="ARBA" id="ARBA00059181"/>
    </source>
</evidence>
<dbReference type="InterPro" id="IPR032193">
    <property type="entry name" value="CNOT1_TTP_bind"/>
</dbReference>
<evidence type="ECO:0000256" key="2">
    <source>
        <dbReference type="ARBA" id="ARBA00022491"/>
    </source>
</evidence>
<dbReference type="InterPro" id="IPR038535">
    <property type="entry name" value="CNOT1_TTP_bind_sf"/>
</dbReference>
<dbReference type="OrthoDB" id="1933107at2759"/>
<keyword evidence="3" id="KW-0805">Transcription regulation</keyword>
<evidence type="ECO:0000259" key="9">
    <source>
        <dbReference type="Pfam" id="PF04054"/>
    </source>
</evidence>
<dbReference type="Pfam" id="PF25097">
    <property type="entry name" value="ARM_Cnot1"/>
    <property type="match status" value="1"/>
</dbReference>
<evidence type="ECO:0000259" key="12">
    <source>
        <dbReference type="Pfam" id="PF16417"/>
    </source>
</evidence>
<evidence type="ECO:0000313" key="16">
    <source>
        <dbReference type="Proteomes" id="UP000193922"/>
    </source>
</evidence>
<dbReference type="FunFam" id="1.25.40.180:FF:000012">
    <property type="entry name" value="Ccr4-Not transcription complex subunit"/>
    <property type="match status" value="1"/>
</dbReference>
<comment type="caution">
    <text evidence="15">The sequence shown here is derived from an EMBL/GenBank/DDBJ whole genome shotgun (WGS) entry which is preliminary data.</text>
</comment>
<reference evidence="15 16" key="1">
    <citation type="submission" date="2016-07" db="EMBL/GenBank/DDBJ databases">
        <title>Pervasive Adenine N6-methylation of Active Genes in Fungi.</title>
        <authorList>
            <consortium name="DOE Joint Genome Institute"/>
            <person name="Mondo S.J."/>
            <person name="Dannebaum R.O."/>
            <person name="Kuo R.C."/>
            <person name="Labutti K."/>
            <person name="Haridas S."/>
            <person name="Kuo A."/>
            <person name="Salamov A."/>
            <person name="Ahrendt S.R."/>
            <person name="Lipzen A."/>
            <person name="Sullivan W."/>
            <person name="Andreopoulos W.B."/>
            <person name="Clum A."/>
            <person name="Lindquist E."/>
            <person name="Daum C."/>
            <person name="Ramamoorthy G.K."/>
            <person name="Gryganskyi A."/>
            <person name="Culley D."/>
            <person name="Magnuson J.K."/>
            <person name="James T.Y."/>
            <person name="O'Malley M.A."/>
            <person name="Stajich J.E."/>
            <person name="Spatafora J.W."/>
            <person name="Visel A."/>
            <person name="Grigoriev I.V."/>
        </authorList>
    </citation>
    <scope>NUCLEOTIDE SEQUENCE [LARGE SCALE GENOMIC DNA]</scope>
    <source>
        <strain evidence="15 16">ATCC 12442</strain>
    </source>
</reference>
<feature type="domain" description="CCR4-NOT transcription complex subunit 1 TTP binding" evidence="12">
    <location>
        <begin position="638"/>
        <end position="799"/>
    </location>
</feature>
<dbReference type="Pfam" id="PF16415">
    <property type="entry name" value="CNOT1_CAF1_bind"/>
    <property type="match status" value="1"/>
</dbReference>
<keyword evidence="5" id="KW-0539">Nucleus</keyword>